<organism evidence="2 4">
    <name type="scientific">Parascaris univalens</name>
    <name type="common">Nematode worm</name>
    <dbReference type="NCBI Taxonomy" id="6257"/>
    <lineage>
        <taxon>Eukaryota</taxon>
        <taxon>Metazoa</taxon>
        <taxon>Ecdysozoa</taxon>
        <taxon>Nematoda</taxon>
        <taxon>Chromadorea</taxon>
        <taxon>Rhabditida</taxon>
        <taxon>Spirurina</taxon>
        <taxon>Ascaridomorpha</taxon>
        <taxon>Ascaridoidea</taxon>
        <taxon>Ascarididae</taxon>
        <taxon>Parascaris</taxon>
    </lineage>
</organism>
<dbReference type="AlphaFoldDB" id="A0A915ALA5"/>
<keyword evidence="2" id="KW-1185">Reference proteome</keyword>
<sequence length="88" mass="9640">RKTEIKTIHQHVETRSNGHNNRKQTVSSAPAMNIARTGMTAPFMVILTDILSRGIPSNSRFISSIESTATPAIPTSPYTRGLSESYPL</sequence>
<dbReference type="WBParaSite" id="PgR010_g131_t01">
    <property type="protein sequence ID" value="PgR010_g131_t01"/>
    <property type="gene ID" value="PgR010_g131"/>
</dbReference>
<feature type="region of interest" description="Disordered" evidence="1">
    <location>
        <begin position="1"/>
        <end position="26"/>
    </location>
</feature>
<feature type="compositionally biased region" description="Polar residues" evidence="1">
    <location>
        <begin position="17"/>
        <end position="26"/>
    </location>
</feature>
<evidence type="ECO:0000313" key="4">
    <source>
        <dbReference type="WBParaSite" id="PgR010_g131_t02"/>
    </source>
</evidence>
<evidence type="ECO:0000313" key="3">
    <source>
        <dbReference type="WBParaSite" id="PgR010_g131_t01"/>
    </source>
</evidence>
<name>A0A915ALA5_PARUN</name>
<evidence type="ECO:0000256" key="1">
    <source>
        <dbReference type="SAM" id="MobiDB-lite"/>
    </source>
</evidence>
<feature type="region of interest" description="Disordered" evidence="1">
    <location>
        <begin position="69"/>
        <end position="88"/>
    </location>
</feature>
<dbReference type="WBParaSite" id="PgR010_g131_t02">
    <property type="protein sequence ID" value="PgR010_g131_t02"/>
    <property type="gene ID" value="PgR010_g131"/>
</dbReference>
<reference evidence="3 4" key="1">
    <citation type="submission" date="2022-11" db="UniProtKB">
        <authorList>
            <consortium name="WormBaseParasite"/>
        </authorList>
    </citation>
    <scope>IDENTIFICATION</scope>
</reference>
<accession>A0A915ALA5</accession>
<dbReference type="Proteomes" id="UP000887569">
    <property type="component" value="Unplaced"/>
</dbReference>
<proteinExistence type="predicted"/>
<evidence type="ECO:0000313" key="2">
    <source>
        <dbReference type="Proteomes" id="UP000887569"/>
    </source>
</evidence>
<feature type="compositionally biased region" description="Basic and acidic residues" evidence="1">
    <location>
        <begin position="1"/>
        <end position="16"/>
    </location>
</feature>
<protein>
    <submittedName>
        <fullName evidence="3 4">Uncharacterized protein</fullName>
    </submittedName>
</protein>